<evidence type="ECO:0000256" key="4">
    <source>
        <dbReference type="SAM" id="Phobius"/>
    </source>
</evidence>
<keyword evidence="4" id="KW-1133">Transmembrane helix</keyword>
<dbReference type="EMBL" id="CYZO01000009">
    <property type="protein sequence ID" value="CUN83239.1"/>
    <property type="molecule type" value="Genomic_DNA"/>
</dbReference>
<dbReference type="PROSITE" id="PS51257">
    <property type="entry name" value="PROKAR_LIPOPROTEIN"/>
    <property type="match status" value="1"/>
</dbReference>
<feature type="active site" description="Proton donor/acceptor" evidence="2">
    <location>
        <position position="150"/>
    </location>
</feature>
<evidence type="ECO:0000313" key="5">
    <source>
        <dbReference type="EMBL" id="CUN83239.1"/>
    </source>
</evidence>
<dbReference type="NCBIfam" id="TIGR01076">
    <property type="entry name" value="sortase_fam"/>
    <property type="match status" value="1"/>
</dbReference>
<evidence type="ECO:0000256" key="2">
    <source>
        <dbReference type="PIRSR" id="PIRSR605754-1"/>
    </source>
</evidence>
<feature type="transmembrane region" description="Helical" evidence="4">
    <location>
        <begin position="254"/>
        <end position="276"/>
    </location>
</feature>
<keyword evidence="1" id="KW-0378">Hydrolase</keyword>
<sequence length="302" mass="33955">MSRSKKLIVTALFLIGACILLYPAVSNKLAERHQAEMISRYEQTVEELPKTDMKSEWEKAVKYNESVTGMSVEDPFILGSGSVLPGNYKDVLNVEEKEGVMGYIEIPAIDVMLPIYHGVSERVLRRGVGHMETTALPIGGKGTHSVLASHRGLSTAKLFTDLDRMKEGDLFYIHVLDHLLTYEVDQISVIEPEDTDALRPIADKEYITLLTCTPYGVNSHRLLVRGEKICDEIVKESEEKESDTAKKERDITEMIAYGAAVFALVSLFVAAVAVCVRKMKKKRRTRGRKKKAGKRSLKRRKR</sequence>
<gene>
    <name evidence="5" type="ORF">ERS852456_00927</name>
</gene>
<proteinExistence type="predicted"/>
<keyword evidence="4" id="KW-0812">Transmembrane</keyword>
<dbReference type="RefSeq" id="WP_004845602.1">
    <property type="nucleotide sequence ID" value="NZ_CATVPX010000020.1"/>
</dbReference>
<dbReference type="NCBIfam" id="NF033745">
    <property type="entry name" value="class_C_sortase"/>
    <property type="match status" value="1"/>
</dbReference>
<dbReference type="SUPFAM" id="SSF63817">
    <property type="entry name" value="Sortase"/>
    <property type="match status" value="1"/>
</dbReference>
<dbReference type="Pfam" id="PF04203">
    <property type="entry name" value="Sortase"/>
    <property type="match status" value="1"/>
</dbReference>
<dbReference type="GO" id="GO:0016787">
    <property type="term" value="F:hydrolase activity"/>
    <property type="evidence" value="ECO:0007669"/>
    <property type="project" value="UniProtKB-KW"/>
</dbReference>
<dbReference type="Proteomes" id="UP000095787">
    <property type="component" value="Unassembled WGS sequence"/>
</dbReference>
<organism evidence="5 6">
    <name type="scientific">[Ruminococcus] torques</name>
    <dbReference type="NCBI Taxonomy" id="33039"/>
    <lineage>
        <taxon>Bacteria</taxon>
        <taxon>Bacillati</taxon>
        <taxon>Bacillota</taxon>
        <taxon>Clostridia</taxon>
        <taxon>Lachnospirales</taxon>
        <taxon>Lachnospiraceae</taxon>
        <taxon>Mediterraneibacter</taxon>
    </lineage>
</organism>
<dbReference type="AlphaFoldDB" id="A0A174A5S4"/>
<dbReference type="InterPro" id="IPR042002">
    <property type="entry name" value="Sortase_C"/>
</dbReference>
<evidence type="ECO:0000256" key="3">
    <source>
        <dbReference type="SAM" id="MobiDB-lite"/>
    </source>
</evidence>
<feature type="active site" description="Acyl-thioester intermediate" evidence="2">
    <location>
        <position position="212"/>
    </location>
</feature>
<evidence type="ECO:0000256" key="1">
    <source>
        <dbReference type="ARBA" id="ARBA00022801"/>
    </source>
</evidence>
<dbReference type="CDD" id="cd05827">
    <property type="entry name" value="Sortase_C"/>
    <property type="match status" value="1"/>
</dbReference>
<evidence type="ECO:0000313" key="6">
    <source>
        <dbReference type="Proteomes" id="UP000095787"/>
    </source>
</evidence>
<dbReference type="Gene3D" id="2.40.260.10">
    <property type="entry name" value="Sortase"/>
    <property type="match status" value="1"/>
</dbReference>
<dbReference type="InterPro" id="IPR023365">
    <property type="entry name" value="Sortase_dom-sf"/>
</dbReference>
<dbReference type="GeneID" id="97329111"/>
<name>A0A174A5S4_9FIRM</name>
<feature type="region of interest" description="Disordered" evidence="3">
    <location>
        <begin position="281"/>
        <end position="302"/>
    </location>
</feature>
<protein>
    <submittedName>
        <fullName evidence="5">Sortase (Surface protein transpeptidase)</fullName>
    </submittedName>
</protein>
<keyword evidence="4" id="KW-0472">Membrane</keyword>
<reference evidence="5 6" key="1">
    <citation type="submission" date="2015-09" db="EMBL/GenBank/DDBJ databases">
        <authorList>
            <consortium name="Pathogen Informatics"/>
        </authorList>
    </citation>
    <scope>NUCLEOTIDE SEQUENCE [LARGE SCALE GENOMIC DNA]</scope>
    <source>
        <strain evidence="5 6">2789STDY5834841</strain>
    </source>
</reference>
<dbReference type="InterPro" id="IPR005754">
    <property type="entry name" value="Sortase"/>
</dbReference>
<accession>A0A174A5S4</accession>